<dbReference type="InterPro" id="IPR013783">
    <property type="entry name" value="Ig-like_fold"/>
</dbReference>
<keyword evidence="12" id="KW-1185">Reference proteome</keyword>
<dbReference type="InterPro" id="IPR003591">
    <property type="entry name" value="Leu-rich_rpt_typical-subtyp"/>
</dbReference>
<dbReference type="SUPFAM" id="SSF52058">
    <property type="entry name" value="L domain-like"/>
    <property type="match status" value="2"/>
</dbReference>
<feature type="compositionally biased region" description="Polar residues" evidence="6">
    <location>
        <begin position="772"/>
        <end position="783"/>
    </location>
</feature>
<dbReference type="InterPro" id="IPR036116">
    <property type="entry name" value="FN3_sf"/>
</dbReference>
<evidence type="ECO:0000256" key="3">
    <source>
        <dbReference type="ARBA" id="ARBA00022737"/>
    </source>
</evidence>
<comment type="caution">
    <text evidence="11">The sequence shown here is derived from an EMBL/GenBank/DDBJ whole genome shotgun (WGS) entry which is preliminary data.</text>
</comment>
<feature type="domain" description="Ig-like" evidence="9">
    <location>
        <begin position="566"/>
        <end position="663"/>
    </location>
</feature>
<dbReference type="FunFam" id="3.80.10.10:FF:001164">
    <property type="entry name" value="GH01279p"/>
    <property type="match status" value="1"/>
</dbReference>
<dbReference type="InterPro" id="IPR003599">
    <property type="entry name" value="Ig_sub"/>
</dbReference>
<dbReference type="OrthoDB" id="10011936at2759"/>
<evidence type="ECO:0000256" key="5">
    <source>
        <dbReference type="ARBA" id="ARBA00023180"/>
    </source>
</evidence>
<dbReference type="Pfam" id="PF13927">
    <property type="entry name" value="Ig_3"/>
    <property type="match status" value="1"/>
</dbReference>
<dbReference type="PANTHER" id="PTHR45712">
    <property type="entry name" value="AGAP008170-PA"/>
    <property type="match status" value="1"/>
</dbReference>
<dbReference type="InterPro" id="IPR007110">
    <property type="entry name" value="Ig-like_dom"/>
</dbReference>
<dbReference type="InterPro" id="IPR003598">
    <property type="entry name" value="Ig_sub2"/>
</dbReference>
<dbReference type="PANTHER" id="PTHR45712:SF22">
    <property type="entry name" value="INSULIN-LIKE GROWTH FACTOR-BINDING PROTEIN COMPLEX ACID LABILE SUBUNIT"/>
    <property type="match status" value="1"/>
</dbReference>
<organism evidence="11 12">
    <name type="scientific">Holothuria leucospilota</name>
    <name type="common">Black long sea cucumber</name>
    <name type="synonym">Mertensiothuria leucospilota</name>
    <dbReference type="NCBI Taxonomy" id="206669"/>
    <lineage>
        <taxon>Eukaryota</taxon>
        <taxon>Metazoa</taxon>
        <taxon>Echinodermata</taxon>
        <taxon>Eleutherozoa</taxon>
        <taxon>Echinozoa</taxon>
        <taxon>Holothuroidea</taxon>
        <taxon>Aspidochirotacea</taxon>
        <taxon>Aspidochirotida</taxon>
        <taxon>Holothuriidae</taxon>
        <taxon>Holothuria</taxon>
    </lineage>
</organism>
<name>A0A9Q1CLN1_HOLLE</name>
<dbReference type="InterPro" id="IPR001611">
    <property type="entry name" value="Leu-rich_rpt"/>
</dbReference>
<dbReference type="PROSITE" id="PS50835">
    <property type="entry name" value="IG_LIKE"/>
    <property type="match status" value="1"/>
</dbReference>
<keyword evidence="7" id="KW-0812">Transmembrane</keyword>
<dbReference type="SMART" id="SM00082">
    <property type="entry name" value="LRRCT"/>
    <property type="match status" value="1"/>
</dbReference>
<dbReference type="EMBL" id="JAIZAY010000002">
    <property type="protein sequence ID" value="KAJ8047591.1"/>
    <property type="molecule type" value="Genomic_DNA"/>
</dbReference>
<dbReference type="SMART" id="SM00369">
    <property type="entry name" value="LRR_TYP"/>
    <property type="match status" value="14"/>
</dbReference>
<evidence type="ECO:0000256" key="4">
    <source>
        <dbReference type="ARBA" id="ARBA00023157"/>
    </source>
</evidence>
<evidence type="ECO:0000256" key="8">
    <source>
        <dbReference type="SAM" id="SignalP"/>
    </source>
</evidence>
<evidence type="ECO:0000259" key="10">
    <source>
        <dbReference type="PROSITE" id="PS50853"/>
    </source>
</evidence>
<dbReference type="PROSITE" id="PS51450">
    <property type="entry name" value="LRR"/>
    <property type="match status" value="5"/>
</dbReference>
<keyword evidence="2 8" id="KW-0732">Signal</keyword>
<evidence type="ECO:0000256" key="7">
    <source>
        <dbReference type="SAM" id="Phobius"/>
    </source>
</evidence>
<dbReference type="InterPro" id="IPR036179">
    <property type="entry name" value="Ig-like_dom_sf"/>
</dbReference>
<feature type="signal peptide" evidence="8">
    <location>
        <begin position="1"/>
        <end position="26"/>
    </location>
</feature>
<keyword evidence="4" id="KW-1015">Disulfide bond</keyword>
<keyword evidence="7" id="KW-0472">Membrane</keyword>
<feature type="region of interest" description="Disordered" evidence="6">
    <location>
        <begin position="803"/>
        <end position="822"/>
    </location>
</feature>
<keyword evidence="7" id="KW-1133">Transmembrane helix</keyword>
<feature type="chain" id="PRO_5040348889" evidence="8">
    <location>
        <begin position="27"/>
        <end position="1134"/>
    </location>
</feature>
<feature type="compositionally biased region" description="Polar residues" evidence="6">
    <location>
        <begin position="805"/>
        <end position="820"/>
    </location>
</feature>
<dbReference type="Pfam" id="PF13306">
    <property type="entry name" value="LRR_5"/>
    <property type="match status" value="1"/>
</dbReference>
<sequence length="1134" mass="125704">MGYYCLKSLCILFFLILLEFSGITFGQTWPAPNQLCPCICRLASGPQLTLALGPGTYKQLDCRYQNLRFIPQNIPAHTEVILLSNNNIDKLRANDLLNLQQLKYLDLSHNHIGKILDGTFRTNTQLRYLALSWNKLRVVSEGAFDLLGLLSRLLLSGNQLGYIPNAVKQLPSLVVLELTNNVITTIPSGSFDGMTNLQFINLRSNLIRKVQSGAFSDLPALVNLQLSQNSISTLPPDAFQNVSQLSTISLGYNQFTSLPTDQFINAASIQTIHLEGNQITRLRQNVFQPLTNLQEINLEENGLENLPSTLFQGKSSIRKIFLSGNDLVPAVSSSTFQNLPNLVSLSLSQVPEPFDSLPTQLQELHIADSPLSYIPANYFSHLPRLQKLVLSENMISDIEQGAFSRLDHLRFLDLSGNFLRSVPTWLFGTNLTNLEELLLQENKIKQIYPYAFTDLVSLRSLTLEANLLKEIPPDIFPESIEYLQLGENPIRYVNVNSITSLKSLKLFSIDSRNFQCDCLLVYFLQWLTQNHIIVDGTSDLFCSAPSRLRNVALLRLNQRSLSCPPPSIQTVPKVQNMEVRVGFNVTLPCSLLPSSLASLTWDAAGRKHFTTSNYFDTPYAIDQYQLLPTGTLLVLNVSPLDSGTYTCTAENPSGTDIITYFVSVYRENTSVRPPMWTTILPPVTNVVPLGTEIRPVFNGSNPVSQVVVNVTTVPPGMKPVTPKQKARVTTRNGVPPRLTTVKSSTNAVVNIPTAAPTSLMTTKMGIPPRPSANDTGQNSTNIGEPTITTIQTTRTPKPEIAQTLGGLNTNPPNKDTTTEVPNGDPCEPNPCLHRGTCTVISESGHSEGIDEPLLSESYSASQSDLEDTENAVDEVKAHCTCRKRFGGPTCSIRKPEMPSQVSVLETQTDVIILEWTQKNPSNINGYRIFYSLVGDRNIIKSMPIHPDVTSYTMEELKKESTYRICVVAFNDGGDSAVGDSNCIWADTAKDTDSLMSQFLTPEYGIIAGGVLFVILLTLLTAICYSRGKKERDYERSVVIPRVTQSVADLPAANVFRRSGKTRDSAFYQDDLMLLDFSRQSDRKMYMNPFDSRQSIMMQDSDHINPPAGFGEGVPASLIPTNNPRRTLRIQEDMV</sequence>
<proteinExistence type="predicted"/>
<dbReference type="FunFam" id="3.80.10.10:FF:000770">
    <property type="entry name" value="Uncharacterized protein"/>
    <property type="match status" value="1"/>
</dbReference>
<dbReference type="InterPro" id="IPR032675">
    <property type="entry name" value="LRR_dom_sf"/>
</dbReference>
<reference evidence="11" key="1">
    <citation type="submission" date="2021-10" db="EMBL/GenBank/DDBJ databases">
        <title>Tropical sea cucumber genome reveals ecological adaptation and Cuvierian tubules defense mechanism.</title>
        <authorList>
            <person name="Chen T."/>
        </authorList>
    </citation>
    <scope>NUCLEOTIDE SEQUENCE</scope>
    <source>
        <strain evidence="11">Nanhai2018</strain>
        <tissue evidence="11">Muscle</tissue>
    </source>
</reference>
<dbReference type="SMART" id="SM00408">
    <property type="entry name" value="IGc2"/>
    <property type="match status" value="1"/>
</dbReference>
<dbReference type="SUPFAM" id="SSF48726">
    <property type="entry name" value="Immunoglobulin"/>
    <property type="match status" value="1"/>
</dbReference>
<dbReference type="Pfam" id="PF00041">
    <property type="entry name" value="fn3"/>
    <property type="match status" value="1"/>
</dbReference>
<dbReference type="InterPro" id="IPR000483">
    <property type="entry name" value="Cys-rich_flank_reg_C"/>
</dbReference>
<evidence type="ECO:0000313" key="12">
    <source>
        <dbReference type="Proteomes" id="UP001152320"/>
    </source>
</evidence>
<dbReference type="Gene3D" id="2.60.40.10">
    <property type="entry name" value="Immunoglobulins"/>
    <property type="match status" value="2"/>
</dbReference>
<dbReference type="GO" id="GO:0005615">
    <property type="term" value="C:extracellular space"/>
    <property type="evidence" value="ECO:0007669"/>
    <property type="project" value="TreeGrafter"/>
</dbReference>
<evidence type="ECO:0000256" key="1">
    <source>
        <dbReference type="ARBA" id="ARBA00022614"/>
    </source>
</evidence>
<evidence type="ECO:0000256" key="2">
    <source>
        <dbReference type="ARBA" id="ARBA00022729"/>
    </source>
</evidence>
<evidence type="ECO:0000256" key="6">
    <source>
        <dbReference type="SAM" id="MobiDB-lite"/>
    </source>
</evidence>
<dbReference type="Pfam" id="PF13855">
    <property type="entry name" value="LRR_8"/>
    <property type="match status" value="2"/>
</dbReference>
<dbReference type="PROSITE" id="PS50853">
    <property type="entry name" value="FN3"/>
    <property type="match status" value="1"/>
</dbReference>
<dbReference type="Proteomes" id="UP001152320">
    <property type="component" value="Chromosome 2"/>
</dbReference>
<evidence type="ECO:0000313" key="11">
    <source>
        <dbReference type="EMBL" id="KAJ8047591.1"/>
    </source>
</evidence>
<dbReference type="SMART" id="SM00365">
    <property type="entry name" value="LRR_SD22"/>
    <property type="match status" value="6"/>
</dbReference>
<keyword evidence="1" id="KW-0433">Leucine-rich repeat</keyword>
<feature type="transmembrane region" description="Helical" evidence="7">
    <location>
        <begin position="1003"/>
        <end position="1025"/>
    </location>
</feature>
<evidence type="ECO:0000259" key="9">
    <source>
        <dbReference type="PROSITE" id="PS50835"/>
    </source>
</evidence>
<dbReference type="AlphaFoldDB" id="A0A9Q1CLN1"/>
<accession>A0A9Q1CLN1</accession>
<protein>
    <submittedName>
        <fullName evidence="11">Leucine-rich repeat-containing protein 15</fullName>
    </submittedName>
</protein>
<feature type="region of interest" description="Disordered" evidence="6">
    <location>
        <begin position="759"/>
        <end position="784"/>
    </location>
</feature>
<dbReference type="InterPro" id="IPR003961">
    <property type="entry name" value="FN3_dom"/>
</dbReference>
<keyword evidence="3" id="KW-0677">Repeat</keyword>
<keyword evidence="5" id="KW-0325">Glycoprotein</keyword>
<dbReference type="Gene3D" id="2.10.25.10">
    <property type="entry name" value="Laminin"/>
    <property type="match status" value="1"/>
</dbReference>
<dbReference type="InterPro" id="IPR026906">
    <property type="entry name" value="LRR_5"/>
</dbReference>
<dbReference type="SMART" id="SM00409">
    <property type="entry name" value="IG"/>
    <property type="match status" value="1"/>
</dbReference>
<feature type="domain" description="Fibronectin type-III" evidence="10">
    <location>
        <begin position="897"/>
        <end position="990"/>
    </location>
</feature>
<dbReference type="CDD" id="cd00063">
    <property type="entry name" value="FN3"/>
    <property type="match status" value="1"/>
</dbReference>
<dbReference type="InterPro" id="IPR050333">
    <property type="entry name" value="SLRP"/>
</dbReference>
<dbReference type="SMART" id="SM00060">
    <property type="entry name" value="FN3"/>
    <property type="match status" value="1"/>
</dbReference>
<dbReference type="SUPFAM" id="SSF49265">
    <property type="entry name" value="Fibronectin type III"/>
    <property type="match status" value="1"/>
</dbReference>
<dbReference type="Gene3D" id="3.80.10.10">
    <property type="entry name" value="Ribonuclease Inhibitor"/>
    <property type="match status" value="5"/>
</dbReference>
<gene>
    <name evidence="11" type="ORF">HOLleu_06630</name>
</gene>